<name>A2DM81_TRIV3</name>
<dbReference type="InParanoid" id="A2DM81"/>
<dbReference type="STRING" id="5722.A2DM81"/>
<organism evidence="6 7">
    <name type="scientific">Trichomonas vaginalis (strain ATCC PRA-98 / G3)</name>
    <dbReference type="NCBI Taxonomy" id="412133"/>
    <lineage>
        <taxon>Eukaryota</taxon>
        <taxon>Metamonada</taxon>
        <taxon>Parabasalia</taxon>
        <taxon>Trichomonadida</taxon>
        <taxon>Trichomonadidae</taxon>
        <taxon>Trichomonas</taxon>
    </lineage>
</organism>
<sequence>MSKPRRGIVQAVIDGCTLIVKFVDEPSKPVEAVLLDFITAPKLGSNDGVRPDEPDAWNSFDFLRKLTLGKRVLIYPANTKGDIFRNHPNFGRIPGFPGRAELVDKGNMDVGMAVVESGWGKVKNERSQDDYAQQLLTLQTAASDESRGMWTASGLVRKLPAPYDPDDLLKRKEFEGIIESVQNGSTYSVILLPNFEVISLQLAGMKCPGARREMPDPFGLEAKQFAEARLLQRGVKVTIHQAQERSTKNDIFIGQIVHPQGGDIALFLLKEGLGQVFNPTISLIPRGEEYRAAETEAKKARKNLWKSFDVSTLKSGRVEGKVVRISGSSCLEIETVTGNIEKVYLSSCKVPLFNPVGQTEPLGFEAREFVRKLTIGEKAIALIDYTVETQSRGTNATEPRHFATVYIGSKCVQEELVAQGLATVFTSRNNKPSDRIDSMMRAEDDAKSKRIGLHATKLPNAAAFNDLSNKPNRQKSVPYLHYLENKNLNGVIEYFASSTRAVILIPEQSCIIRMNLLGVIGNDPTERIGNKALQYMNDNFLLRDCIVNVRDADKYGCFNGCLTAVVGKKQICLEYDLVRKGFAELHTTISRHPKRTEISEALEEAKDEKVGMWGDETRIQKALIPDKVYEVNVTEVWDPVTVVIQIQSEELAKINKGLVQARQAVGKLMKGDLVAVIYERKLYRGRILEVEDQRAKVEFIELCINDTIPIADLRTLPEELTKIPPQAMSIRLGGCKAFNFNNQDFEEEAKDYVWSLCDGQTLYAHFMYDDRSAPDPDVLLTDGPSPENGSVNSMVLSKGYARFNNIPVSKSLEPVMERLDTIESAARDKKVGAWVFGNVGDDDDDEDEY</sequence>
<evidence type="ECO:0000313" key="7">
    <source>
        <dbReference type="Proteomes" id="UP000001542"/>
    </source>
</evidence>
<dbReference type="Gene3D" id="2.30.30.140">
    <property type="match status" value="1"/>
</dbReference>
<dbReference type="FunFam" id="2.40.50.90:FF:000002">
    <property type="entry name" value="Staphylococcal nuclease domain-containing protein"/>
    <property type="match status" value="1"/>
</dbReference>
<dbReference type="VEuPathDB" id="TrichDB:TVAGG3_0983780"/>
<evidence type="ECO:0000256" key="3">
    <source>
        <dbReference type="ARBA" id="ARBA00022737"/>
    </source>
</evidence>
<dbReference type="GO" id="GO:0005634">
    <property type="term" value="C:nucleus"/>
    <property type="evidence" value="ECO:0000318"/>
    <property type="project" value="GO_Central"/>
</dbReference>
<dbReference type="Proteomes" id="UP000001542">
    <property type="component" value="Unassembled WGS sequence"/>
</dbReference>
<reference evidence="6" key="1">
    <citation type="submission" date="2006-10" db="EMBL/GenBank/DDBJ databases">
        <authorList>
            <person name="Amadeo P."/>
            <person name="Zhao Q."/>
            <person name="Wortman J."/>
            <person name="Fraser-Liggett C."/>
            <person name="Carlton J."/>
        </authorList>
    </citation>
    <scope>NUCLEOTIDE SEQUENCE</scope>
    <source>
        <strain evidence="6">G3</strain>
    </source>
</reference>
<dbReference type="InterPro" id="IPR016685">
    <property type="entry name" value="Silence_cplx_Nase-comp_TudorSN"/>
</dbReference>
<dbReference type="Pfam" id="PF00565">
    <property type="entry name" value="SNase"/>
    <property type="match status" value="3"/>
</dbReference>
<feature type="domain" description="TNase-like" evidence="5">
    <location>
        <begin position="172"/>
        <end position="307"/>
    </location>
</feature>
<evidence type="ECO:0000256" key="2">
    <source>
        <dbReference type="ARBA" id="ARBA00022490"/>
    </source>
</evidence>
<dbReference type="SMART" id="SM00333">
    <property type="entry name" value="TUDOR"/>
    <property type="match status" value="1"/>
</dbReference>
<dbReference type="KEGG" id="tva:5464009"/>
<dbReference type="GO" id="GO:0006402">
    <property type="term" value="P:mRNA catabolic process"/>
    <property type="evidence" value="ECO:0000318"/>
    <property type="project" value="GO_Central"/>
</dbReference>
<dbReference type="EMBL" id="DS113218">
    <property type="protein sequence ID" value="EAY18501.1"/>
    <property type="molecule type" value="Genomic_DNA"/>
</dbReference>
<dbReference type="PANTHER" id="PTHR12302:SF2">
    <property type="entry name" value="STAPHYLOCOCCAL NUCLEASE DOMAIN-CONTAINING PROTEIN 1"/>
    <property type="match status" value="1"/>
</dbReference>
<dbReference type="FunFam" id="2.40.50.90:FF:000066">
    <property type="entry name" value="Tudor domain containing protein"/>
    <property type="match status" value="2"/>
</dbReference>
<evidence type="ECO:0000259" key="5">
    <source>
        <dbReference type="PROSITE" id="PS50830"/>
    </source>
</evidence>
<dbReference type="InterPro" id="IPR016071">
    <property type="entry name" value="Staphylococal_nuclease_OB-fold"/>
</dbReference>
<dbReference type="GO" id="GO:0031332">
    <property type="term" value="C:RNAi effector complex"/>
    <property type="evidence" value="ECO:0007669"/>
    <property type="project" value="InterPro"/>
</dbReference>
<evidence type="ECO:0000256" key="1">
    <source>
        <dbReference type="ARBA" id="ARBA00004496"/>
    </source>
</evidence>
<dbReference type="PANTHER" id="PTHR12302">
    <property type="entry name" value="EBNA2 BINDING PROTEIN P100"/>
    <property type="match status" value="1"/>
</dbReference>
<evidence type="ECO:0000313" key="6">
    <source>
        <dbReference type="EMBL" id="EAY18501.1"/>
    </source>
</evidence>
<dbReference type="PIRSF" id="PIRSF017179">
    <property type="entry name" value="RISC-Tudor-SN"/>
    <property type="match status" value="1"/>
</dbReference>
<dbReference type="eggNOG" id="KOG2039">
    <property type="taxonomic scope" value="Eukaryota"/>
</dbReference>
<dbReference type="SMR" id="A2DM81"/>
<dbReference type="Gene3D" id="2.40.50.90">
    <property type="match status" value="5"/>
</dbReference>
<accession>A2DM81</accession>
<protein>
    <recommendedName>
        <fullName evidence="5">TNase-like domain-containing protein</fullName>
    </recommendedName>
</protein>
<dbReference type="InterPro" id="IPR035437">
    <property type="entry name" value="SNase_OB-fold_sf"/>
</dbReference>
<comment type="subcellular location">
    <subcellularLocation>
        <location evidence="1 4">Cytoplasm</location>
    </subcellularLocation>
</comment>
<dbReference type="GO" id="GO:0003723">
    <property type="term" value="F:RNA binding"/>
    <property type="evidence" value="ECO:0000318"/>
    <property type="project" value="GO_Central"/>
</dbReference>
<feature type="domain" description="TNase-like" evidence="5">
    <location>
        <begin position="3"/>
        <end position="152"/>
    </location>
</feature>
<evidence type="ECO:0000256" key="4">
    <source>
        <dbReference type="PIRNR" id="PIRNR017179"/>
    </source>
</evidence>
<dbReference type="Pfam" id="PF00567">
    <property type="entry name" value="TUDOR"/>
    <property type="match status" value="1"/>
</dbReference>
<dbReference type="OrthoDB" id="10023235at2759"/>
<dbReference type="VEuPathDB" id="TrichDB:TVAG_083540"/>
<dbReference type="GO" id="GO:0031047">
    <property type="term" value="P:regulatory ncRNA-mediated gene silencing"/>
    <property type="evidence" value="ECO:0007669"/>
    <property type="project" value="UniProtKB-UniRule"/>
</dbReference>
<dbReference type="FunFam" id="2.40.50.90:FF:000104">
    <property type="entry name" value="Tudor domain containing protein"/>
    <property type="match status" value="1"/>
</dbReference>
<gene>
    <name evidence="6" type="ORF">TVAG_083540</name>
</gene>
<dbReference type="GO" id="GO:0004518">
    <property type="term" value="F:nuclease activity"/>
    <property type="evidence" value="ECO:0000318"/>
    <property type="project" value="GO_Central"/>
</dbReference>
<proteinExistence type="predicted"/>
<dbReference type="SMART" id="SM00318">
    <property type="entry name" value="SNc"/>
    <property type="match status" value="4"/>
</dbReference>
<dbReference type="SUPFAM" id="SSF50199">
    <property type="entry name" value="Staphylococcal nuclease"/>
    <property type="match status" value="5"/>
</dbReference>
<dbReference type="InterPro" id="IPR002999">
    <property type="entry name" value="Tudor"/>
</dbReference>
<dbReference type="PROSITE" id="PS50830">
    <property type="entry name" value="TNASE_3"/>
    <property type="match status" value="3"/>
</dbReference>
<keyword evidence="7" id="KW-1185">Reference proteome</keyword>
<keyword evidence="3" id="KW-0677">Repeat</keyword>
<reference evidence="6" key="2">
    <citation type="journal article" date="2007" name="Science">
        <title>Draft genome sequence of the sexually transmitted pathogen Trichomonas vaginalis.</title>
        <authorList>
            <person name="Carlton J.M."/>
            <person name="Hirt R.P."/>
            <person name="Silva J.C."/>
            <person name="Delcher A.L."/>
            <person name="Schatz M."/>
            <person name="Zhao Q."/>
            <person name="Wortman J.R."/>
            <person name="Bidwell S.L."/>
            <person name="Alsmark U.C.M."/>
            <person name="Besteiro S."/>
            <person name="Sicheritz-Ponten T."/>
            <person name="Noel C.J."/>
            <person name="Dacks J.B."/>
            <person name="Foster P.G."/>
            <person name="Simillion C."/>
            <person name="Van de Peer Y."/>
            <person name="Miranda-Saavedra D."/>
            <person name="Barton G.J."/>
            <person name="Westrop G.D."/>
            <person name="Mueller S."/>
            <person name="Dessi D."/>
            <person name="Fiori P.L."/>
            <person name="Ren Q."/>
            <person name="Paulsen I."/>
            <person name="Zhang H."/>
            <person name="Bastida-Corcuera F.D."/>
            <person name="Simoes-Barbosa A."/>
            <person name="Brown M.T."/>
            <person name="Hayes R.D."/>
            <person name="Mukherjee M."/>
            <person name="Okumura C.Y."/>
            <person name="Schneider R."/>
            <person name="Smith A.J."/>
            <person name="Vanacova S."/>
            <person name="Villalvazo M."/>
            <person name="Haas B.J."/>
            <person name="Pertea M."/>
            <person name="Feldblyum T.V."/>
            <person name="Utterback T.R."/>
            <person name="Shu C.L."/>
            <person name="Osoegawa K."/>
            <person name="de Jong P.J."/>
            <person name="Hrdy I."/>
            <person name="Horvathova L."/>
            <person name="Zubacova Z."/>
            <person name="Dolezal P."/>
            <person name="Malik S.B."/>
            <person name="Logsdon J.M. Jr."/>
            <person name="Henze K."/>
            <person name="Gupta A."/>
            <person name="Wang C.C."/>
            <person name="Dunne R.L."/>
            <person name="Upcroft J.A."/>
            <person name="Upcroft P."/>
            <person name="White O."/>
            <person name="Salzberg S.L."/>
            <person name="Tang P."/>
            <person name="Chiu C.-H."/>
            <person name="Lee Y.-S."/>
            <person name="Embley T.M."/>
            <person name="Coombs G.H."/>
            <person name="Mottram J.C."/>
            <person name="Tachezy J."/>
            <person name="Fraser-Liggett C.M."/>
            <person name="Johnson P.J."/>
        </authorList>
    </citation>
    <scope>NUCLEOTIDE SEQUENCE [LARGE SCALE GENOMIC DNA]</scope>
    <source>
        <strain evidence="6">G3</strain>
    </source>
</reference>
<dbReference type="AlphaFoldDB" id="A2DM81"/>
<dbReference type="GO" id="GO:0005829">
    <property type="term" value="C:cytosol"/>
    <property type="evidence" value="ECO:0000318"/>
    <property type="project" value="GO_Central"/>
</dbReference>
<dbReference type="OMA" id="ARCADHH"/>
<dbReference type="FunCoup" id="A2DM81">
    <property type="interactions" value="1104"/>
</dbReference>
<dbReference type="RefSeq" id="XP_001579487.1">
    <property type="nucleotide sequence ID" value="XM_001579437.1"/>
</dbReference>
<dbReference type="SUPFAM" id="SSF63748">
    <property type="entry name" value="Tudor/PWWP/MBT"/>
    <property type="match status" value="1"/>
</dbReference>
<keyword evidence="2 4" id="KW-0963">Cytoplasm</keyword>
<feature type="domain" description="TNase-like" evidence="5">
    <location>
        <begin position="316"/>
        <end position="456"/>
    </location>
</feature>